<evidence type="ECO:0000256" key="5">
    <source>
        <dbReference type="ARBA" id="ARBA00022989"/>
    </source>
</evidence>
<dbReference type="InParanoid" id="A0A420XQS9"/>
<feature type="transmembrane region" description="Helical" evidence="7">
    <location>
        <begin position="99"/>
        <end position="122"/>
    </location>
</feature>
<comment type="similarity">
    <text evidence="2 7">Belongs to the FHIPEP (flagella/HR/invasion proteins export pore) family.</text>
</comment>
<sequence length="680" mass="72533">MPKNKLPQLAVPAGLVGIVLMLVVPLPAFFLDMLIAVNIMFALLILLVSMFVLKALDFSIFPSIVLVATLFRLALNVSATRLVLRDGEAGNVIGAFGHFVAGGSLVIGLVIFFILVVIQFMVVTKGAERVAEVGARFTLDAMPGKQMAIDADLNQGMIDEAEARKRRQEVSSEADFYGAMDGASKFVKGDAIAAVIITVINLLGGFVIGVVQHHLSPGEAITTYSLLSIGDGLVSQIPALLISVATGLIVTRSTTQGDLGTDVIGQLSRQILPLRIAGGAMLLLCVIPGLPKLPFLVVGLLVVFASTRLKSPEEKALEELPPPVEQPSPDSPEALAEDMRVDALALELACDLIDLVDTTVGGDLLDRVRSLRRKVALDLGLVIPPVRTRDDLELPLSTYVIKIGGVVAGRGEAPTGAVLAISDALEGLPGTPTREPVFGLAAKWVPMELRHQAELLGATVVDRASVITTHMAEVVRDGASRLLGREEVRSLVEMVKRTHPVVVEELTPAMLNLGEVQRVLHALLDEGVSIRDLPRIFEALSLRAKVSADVEGLVEAARAALGPAISAPHAVDDLLRVVTLDPRLEQSMFESMVAGDGGTHILLDGERLESLTMQLARMVEQAEQRGFNPVLVCSPQVRPGLRRLVRTSLPRLPVLSYGEVTGQLRIETIGVVEDVHATAA</sequence>
<proteinExistence type="inferred from homology"/>
<dbReference type="InterPro" id="IPR042196">
    <property type="entry name" value="FHIPEP_4"/>
</dbReference>
<feature type="transmembrane region" description="Helical" evidence="7">
    <location>
        <begin position="60"/>
        <end position="79"/>
    </location>
</feature>
<dbReference type="EMBL" id="RBWV01000011">
    <property type="protein sequence ID" value="RKS75605.1"/>
    <property type="molecule type" value="Genomic_DNA"/>
</dbReference>
<dbReference type="PROSITE" id="PS00994">
    <property type="entry name" value="FHIPEP"/>
    <property type="match status" value="1"/>
</dbReference>
<feature type="transmembrane region" description="Helical" evidence="7">
    <location>
        <begin position="272"/>
        <end position="305"/>
    </location>
</feature>
<protein>
    <recommendedName>
        <fullName evidence="7">Flagellar biosynthesis protein FlhA</fullName>
    </recommendedName>
</protein>
<evidence type="ECO:0000313" key="10">
    <source>
        <dbReference type="Proteomes" id="UP000281955"/>
    </source>
</evidence>
<dbReference type="GO" id="GO:0044780">
    <property type="term" value="P:bacterial-type flagellum assembly"/>
    <property type="evidence" value="ECO:0007669"/>
    <property type="project" value="InterPro"/>
</dbReference>
<keyword evidence="6 7" id="KW-0472">Membrane</keyword>
<organism evidence="9 10">
    <name type="scientific">Motilibacter peucedani</name>
    <dbReference type="NCBI Taxonomy" id="598650"/>
    <lineage>
        <taxon>Bacteria</taxon>
        <taxon>Bacillati</taxon>
        <taxon>Actinomycetota</taxon>
        <taxon>Actinomycetes</taxon>
        <taxon>Motilibacterales</taxon>
        <taxon>Motilibacteraceae</taxon>
        <taxon>Motilibacter</taxon>
    </lineage>
</organism>
<dbReference type="AlphaFoldDB" id="A0A420XQS9"/>
<dbReference type="PANTHER" id="PTHR30161:SF1">
    <property type="entry name" value="FLAGELLAR BIOSYNTHESIS PROTEIN FLHA-RELATED"/>
    <property type="match status" value="1"/>
</dbReference>
<keyword evidence="4 7" id="KW-0812">Transmembrane</keyword>
<feature type="region of interest" description="Disordered" evidence="8">
    <location>
        <begin position="314"/>
        <end position="333"/>
    </location>
</feature>
<keyword evidence="9" id="KW-0282">Flagellum</keyword>
<evidence type="ECO:0000256" key="3">
    <source>
        <dbReference type="ARBA" id="ARBA00022475"/>
    </source>
</evidence>
<keyword evidence="5 7" id="KW-1133">Transmembrane helix</keyword>
<evidence type="ECO:0000256" key="2">
    <source>
        <dbReference type="ARBA" id="ARBA00008835"/>
    </source>
</evidence>
<keyword evidence="9" id="KW-0966">Cell projection</keyword>
<keyword evidence="3 7" id="KW-1003">Cell membrane</keyword>
<name>A0A420XQS9_9ACTN</name>
<dbReference type="InterPro" id="IPR006301">
    <property type="entry name" value="FlhA"/>
</dbReference>
<dbReference type="Proteomes" id="UP000281955">
    <property type="component" value="Unassembled WGS sequence"/>
</dbReference>
<dbReference type="RefSeq" id="WP_121193356.1">
    <property type="nucleotide sequence ID" value="NZ_RBWV01000011.1"/>
</dbReference>
<evidence type="ECO:0000256" key="8">
    <source>
        <dbReference type="SAM" id="MobiDB-lite"/>
    </source>
</evidence>
<dbReference type="OrthoDB" id="9759185at2"/>
<dbReference type="GO" id="GO:0009306">
    <property type="term" value="P:protein secretion"/>
    <property type="evidence" value="ECO:0007669"/>
    <property type="project" value="InterPro"/>
</dbReference>
<gene>
    <name evidence="7" type="primary">flhA</name>
    <name evidence="9" type="ORF">CLV35_2079</name>
</gene>
<keyword evidence="7" id="KW-0813">Transport</keyword>
<evidence type="ECO:0000313" key="9">
    <source>
        <dbReference type="EMBL" id="RKS75605.1"/>
    </source>
</evidence>
<dbReference type="InterPro" id="IPR025505">
    <property type="entry name" value="FHIPEP_CS"/>
</dbReference>
<dbReference type="Pfam" id="PF00771">
    <property type="entry name" value="FHIPEP"/>
    <property type="match status" value="1"/>
</dbReference>
<dbReference type="PIRSF" id="PIRSF005419">
    <property type="entry name" value="FlhA"/>
    <property type="match status" value="1"/>
</dbReference>
<dbReference type="PANTHER" id="PTHR30161">
    <property type="entry name" value="FLAGELLAR EXPORT PROTEIN, MEMBRANE FLHA SUBUNIT-RELATED"/>
    <property type="match status" value="1"/>
</dbReference>
<dbReference type="Gene3D" id="3.40.30.60">
    <property type="entry name" value="FHIPEP family, domain 1"/>
    <property type="match status" value="1"/>
</dbReference>
<comment type="caution">
    <text evidence="9">The sequence shown here is derived from an EMBL/GenBank/DDBJ whole genome shotgun (WGS) entry which is preliminary data.</text>
</comment>
<evidence type="ECO:0000256" key="7">
    <source>
        <dbReference type="RuleBase" id="RU364093"/>
    </source>
</evidence>
<comment type="function">
    <text evidence="7">Required for formation of the rod structure of the flagellar apparatus. Together with FliI and FliH, may constitute the export apparatus of flagellin.</text>
</comment>
<keyword evidence="7" id="KW-0653">Protein transport</keyword>
<evidence type="ECO:0000256" key="6">
    <source>
        <dbReference type="ARBA" id="ARBA00023136"/>
    </source>
</evidence>
<feature type="transmembrane region" description="Helical" evidence="7">
    <location>
        <begin position="35"/>
        <end position="53"/>
    </location>
</feature>
<dbReference type="InterPro" id="IPR042194">
    <property type="entry name" value="FHIPEP_1"/>
</dbReference>
<dbReference type="Gene3D" id="1.10.8.540">
    <property type="entry name" value="FHIPEP family, domain 3"/>
    <property type="match status" value="1"/>
</dbReference>
<dbReference type="PRINTS" id="PR00949">
    <property type="entry name" value="TYPE3IMAPROT"/>
</dbReference>
<dbReference type="Gene3D" id="3.40.50.12790">
    <property type="entry name" value="FHIPEP family, domain 4"/>
    <property type="match status" value="1"/>
</dbReference>
<evidence type="ECO:0000256" key="1">
    <source>
        <dbReference type="ARBA" id="ARBA00004651"/>
    </source>
</evidence>
<dbReference type="NCBIfam" id="TIGR01398">
    <property type="entry name" value="FlhA"/>
    <property type="match status" value="1"/>
</dbReference>
<dbReference type="InterPro" id="IPR042193">
    <property type="entry name" value="FHIPEP_3"/>
</dbReference>
<evidence type="ECO:0000256" key="4">
    <source>
        <dbReference type="ARBA" id="ARBA00022692"/>
    </source>
</evidence>
<reference evidence="9 10" key="1">
    <citation type="submission" date="2018-10" db="EMBL/GenBank/DDBJ databases">
        <title>Genomic Encyclopedia of Archaeal and Bacterial Type Strains, Phase II (KMG-II): from individual species to whole genera.</title>
        <authorList>
            <person name="Goeker M."/>
        </authorList>
    </citation>
    <scope>NUCLEOTIDE SEQUENCE [LARGE SCALE GENOMIC DNA]</scope>
    <source>
        <strain evidence="9 10">RP-AC37</strain>
    </source>
</reference>
<keyword evidence="7" id="KW-1006">Bacterial flagellum protein export</keyword>
<keyword evidence="7" id="KW-1005">Bacterial flagellum biogenesis</keyword>
<comment type="subcellular location">
    <subcellularLocation>
        <location evidence="1 7">Cell membrane</location>
        <topology evidence="1 7">Multi-pass membrane protein</topology>
    </subcellularLocation>
</comment>
<feature type="transmembrane region" description="Helical" evidence="7">
    <location>
        <begin position="9"/>
        <end position="29"/>
    </location>
</feature>
<dbReference type="GO" id="GO:0005886">
    <property type="term" value="C:plasma membrane"/>
    <property type="evidence" value="ECO:0007669"/>
    <property type="project" value="UniProtKB-SubCell"/>
</dbReference>
<keyword evidence="10" id="KW-1185">Reference proteome</keyword>
<accession>A0A420XQS9</accession>
<dbReference type="InterPro" id="IPR001712">
    <property type="entry name" value="T3SS_FHIPEP"/>
</dbReference>
<feature type="transmembrane region" description="Helical" evidence="7">
    <location>
        <begin position="233"/>
        <end position="251"/>
    </location>
</feature>
<keyword evidence="9" id="KW-0969">Cilium</keyword>
<feature type="compositionally biased region" description="Pro residues" evidence="8">
    <location>
        <begin position="320"/>
        <end position="330"/>
    </location>
</feature>
<feature type="transmembrane region" description="Helical" evidence="7">
    <location>
        <begin position="191"/>
        <end position="213"/>
    </location>
</feature>